<sequence length="217" mass="23710">MPRLRLLGSLLLAALLALTLTGCATVYDPDAVTPVRWVRDPSYSAAVVEAVGADEAAAAWRFAVDFALTHQFQEDLMDPANPPTADQLARTVLDDLSETAKPYLTEQAALVVQGDSTARGNLNVLQFSGWSPRAQVTKPGRDTMLRTQAIERGAVDYDATTEEITVRFSYRAIVQMSAQGRPVRLHAKNRPTYWLARQPAGGHLIDSYQGSLVIDEV</sequence>
<protein>
    <recommendedName>
        <fullName evidence="4">Lipoprotein</fullName>
    </recommendedName>
</protein>
<organism evidence="2 3">
    <name type="scientific">Propioniciclava coleopterorum</name>
    <dbReference type="NCBI Taxonomy" id="2714937"/>
    <lineage>
        <taxon>Bacteria</taxon>
        <taxon>Bacillati</taxon>
        <taxon>Actinomycetota</taxon>
        <taxon>Actinomycetes</taxon>
        <taxon>Propionibacteriales</taxon>
        <taxon>Propionibacteriaceae</taxon>
        <taxon>Propioniciclava</taxon>
    </lineage>
</organism>
<dbReference type="RefSeq" id="WP_166233272.1">
    <property type="nucleotide sequence ID" value="NZ_CP049865.1"/>
</dbReference>
<evidence type="ECO:0000313" key="3">
    <source>
        <dbReference type="Proteomes" id="UP000501058"/>
    </source>
</evidence>
<evidence type="ECO:0000313" key="2">
    <source>
        <dbReference type="EMBL" id="QIK72196.1"/>
    </source>
</evidence>
<accession>A0A6G7Y691</accession>
<dbReference type="AlphaFoldDB" id="A0A6G7Y691"/>
<keyword evidence="3" id="KW-1185">Reference proteome</keyword>
<dbReference type="EMBL" id="CP049865">
    <property type="protein sequence ID" value="QIK72196.1"/>
    <property type="molecule type" value="Genomic_DNA"/>
</dbReference>
<evidence type="ECO:0000256" key="1">
    <source>
        <dbReference type="SAM" id="SignalP"/>
    </source>
</evidence>
<dbReference type="KEGG" id="prv:G7070_07855"/>
<keyword evidence="1" id="KW-0732">Signal</keyword>
<feature type="signal peptide" evidence="1">
    <location>
        <begin position="1"/>
        <end position="24"/>
    </location>
</feature>
<gene>
    <name evidence="2" type="ORF">G7070_07855</name>
</gene>
<feature type="chain" id="PRO_5038378002" description="Lipoprotein" evidence="1">
    <location>
        <begin position="25"/>
        <end position="217"/>
    </location>
</feature>
<dbReference type="Proteomes" id="UP000501058">
    <property type="component" value="Chromosome"/>
</dbReference>
<evidence type="ECO:0008006" key="4">
    <source>
        <dbReference type="Google" id="ProtNLM"/>
    </source>
</evidence>
<name>A0A6G7Y691_9ACTN</name>
<reference evidence="2 3" key="1">
    <citation type="submission" date="2020-03" db="EMBL/GenBank/DDBJ databases">
        <title>Propioniciclava sp. nov., isolated from Hydrophilus acuminatus.</title>
        <authorList>
            <person name="Hyun D.-W."/>
            <person name="Bae J.-W."/>
        </authorList>
    </citation>
    <scope>NUCLEOTIDE SEQUENCE [LARGE SCALE GENOMIC DNA]</scope>
    <source>
        <strain evidence="2 3">HDW11</strain>
    </source>
</reference>
<dbReference type="PROSITE" id="PS51257">
    <property type="entry name" value="PROKAR_LIPOPROTEIN"/>
    <property type="match status" value="1"/>
</dbReference>
<proteinExistence type="predicted"/>